<dbReference type="AlphaFoldDB" id="A0A1G2HWF0"/>
<reference evidence="1 2" key="1">
    <citation type="journal article" date="2016" name="Nat. Commun.">
        <title>Thousands of microbial genomes shed light on interconnected biogeochemical processes in an aquifer system.</title>
        <authorList>
            <person name="Anantharaman K."/>
            <person name="Brown C.T."/>
            <person name="Hug L.A."/>
            <person name="Sharon I."/>
            <person name="Castelle C.J."/>
            <person name="Probst A.J."/>
            <person name="Thomas B.C."/>
            <person name="Singh A."/>
            <person name="Wilkins M.J."/>
            <person name="Karaoz U."/>
            <person name="Brodie E.L."/>
            <person name="Williams K.H."/>
            <person name="Hubbard S.S."/>
            <person name="Banfield J.F."/>
        </authorList>
    </citation>
    <scope>NUCLEOTIDE SEQUENCE [LARGE SCALE GENOMIC DNA]</scope>
</reference>
<sequence>MAEQEKKEQELPLNDEKEFFDLILEMREAMQKEGIQEKKLDWNAIAEYAQKKMKEQKEVPPSV</sequence>
<evidence type="ECO:0000313" key="2">
    <source>
        <dbReference type="Proteomes" id="UP000179183"/>
    </source>
</evidence>
<dbReference type="EMBL" id="MHOQ01000022">
    <property type="protein sequence ID" value="OGZ66793.1"/>
    <property type="molecule type" value="Genomic_DNA"/>
</dbReference>
<name>A0A1G2HWF0_9BACT</name>
<proteinExistence type="predicted"/>
<comment type="caution">
    <text evidence="1">The sequence shown here is derived from an EMBL/GenBank/DDBJ whole genome shotgun (WGS) entry which is preliminary data.</text>
</comment>
<organism evidence="1 2">
    <name type="scientific">Candidatus Staskawiczbacteria bacterium RIFCSPHIGHO2_02_FULL_33_16</name>
    <dbReference type="NCBI Taxonomy" id="1802204"/>
    <lineage>
        <taxon>Bacteria</taxon>
        <taxon>Candidatus Staskawicziibacteriota</taxon>
    </lineage>
</organism>
<accession>A0A1G2HWF0</accession>
<protein>
    <submittedName>
        <fullName evidence="1">Uncharacterized protein</fullName>
    </submittedName>
</protein>
<gene>
    <name evidence="1" type="ORF">A3D34_03755</name>
</gene>
<evidence type="ECO:0000313" key="1">
    <source>
        <dbReference type="EMBL" id="OGZ66793.1"/>
    </source>
</evidence>
<dbReference type="Proteomes" id="UP000179183">
    <property type="component" value="Unassembled WGS sequence"/>
</dbReference>